<evidence type="ECO:0000259" key="5">
    <source>
        <dbReference type="PROSITE" id="PS50835"/>
    </source>
</evidence>
<dbReference type="SUPFAM" id="SSF48726">
    <property type="entry name" value="Immunoglobulin"/>
    <property type="match status" value="1"/>
</dbReference>
<feature type="chain" id="PRO_5043571938" description="Por secretion system C-terminal sorting domain-containing protein" evidence="3">
    <location>
        <begin position="21"/>
        <end position="1281"/>
    </location>
</feature>
<dbReference type="PANTHER" id="PTHR24026:SF126">
    <property type="entry name" value="PROTOCADHERIN FAT 4"/>
    <property type="match status" value="1"/>
</dbReference>
<dbReference type="NCBIfam" id="TIGR04183">
    <property type="entry name" value="Por_Secre_tail"/>
    <property type="match status" value="1"/>
</dbReference>
<dbReference type="Gene3D" id="2.60.40.3080">
    <property type="match status" value="1"/>
</dbReference>
<proteinExistence type="predicted"/>
<evidence type="ECO:0000259" key="4">
    <source>
        <dbReference type="PROSITE" id="PS50268"/>
    </source>
</evidence>
<evidence type="ECO:0000256" key="1">
    <source>
        <dbReference type="ARBA" id="ARBA00022692"/>
    </source>
</evidence>
<organism evidence="6 7">
    <name type="scientific">Fulvitalea axinellae</name>
    <dbReference type="NCBI Taxonomy" id="1182444"/>
    <lineage>
        <taxon>Bacteria</taxon>
        <taxon>Pseudomonadati</taxon>
        <taxon>Bacteroidota</taxon>
        <taxon>Cytophagia</taxon>
        <taxon>Cytophagales</taxon>
        <taxon>Persicobacteraceae</taxon>
        <taxon>Fulvitalea</taxon>
    </lineage>
</organism>
<keyword evidence="3" id="KW-0732">Signal</keyword>
<dbReference type="EMBL" id="AP025314">
    <property type="protein sequence ID" value="BDD07792.1"/>
    <property type="molecule type" value="Genomic_DNA"/>
</dbReference>
<evidence type="ECO:0000313" key="7">
    <source>
        <dbReference type="Proteomes" id="UP001348817"/>
    </source>
</evidence>
<evidence type="ECO:0008006" key="8">
    <source>
        <dbReference type="Google" id="ProtNLM"/>
    </source>
</evidence>
<dbReference type="Gene3D" id="2.60.40.60">
    <property type="entry name" value="Cadherins"/>
    <property type="match status" value="1"/>
</dbReference>
<feature type="domain" description="Ig-like" evidence="5">
    <location>
        <begin position="280"/>
        <end position="353"/>
    </location>
</feature>
<dbReference type="Gene3D" id="3.80.10.10">
    <property type="entry name" value="Ribonuclease Inhibitor"/>
    <property type="match status" value="1"/>
</dbReference>
<feature type="signal peptide" evidence="3">
    <location>
        <begin position="1"/>
        <end position="20"/>
    </location>
</feature>
<dbReference type="PROSITE" id="PS50268">
    <property type="entry name" value="CADHERIN_2"/>
    <property type="match status" value="1"/>
</dbReference>
<dbReference type="GO" id="GO:0005509">
    <property type="term" value="F:calcium ion binding"/>
    <property type="evidence" value="ECO:0007669"/>
    <property type="project" value="InterPro"/>
</dbReference>
<dbReference type="InterPro" id="IPR036179">
    <property type="entry name" value="Ig-like_dom_sf"/>
</dbReference>
<protein>
    <recommendedName>
        <fullName evidence="8">Por secretion system C-terminal sorting domain-containing protein</fullName>
    </recommendedName>
</protein>
<dbReference type="PROSITE" id="PS50835">
    <property type="entry name" value="IG_LIKE"/>
    <property type="match status" value="1"/>
</dbReference>
<dbReference type="KEGG" id="fax:FUAX_02240"/>
<dbReference type="InterPro" id="IPR007110">
    <property type="entry name" value="Ig-like_dom"/>
</dbReference>
<dbReference type="InterPro" id="IPR032675">
    <property type="entry name" value="LRR_dom_sf"/>
</dbReference>
<evidence type="ECO:0000256" key="2">
    <source>
        <dbReference type="ARBA" id="ARBA00022989"/>
    </source>
</evidence>
<gene>
    <name evidence="6" type="ORF">FUAX_02240</name>
</gene>
<sequence>MKKFFYLLLLCLSVSVQVFGQVKQPRTQGHDYPLYYRIKADWFEHLKSELSGENWKYKDFDELLQREQYPKLVREKDAHGPHYQGQAPSEQKIYKDRFGKDMPRNERRSQTLKIVDLRGNNLVGEISDDPIWTFANDRFGTTMELGRFNFSTEFRFSHNRIRKFNAKAHWGGSSGNFSQSLLLDHNELVEFNPPKTPHGGLYVNGFRRLKLNNNRLEQVPDSWKDYRGLEYIASSVDTFRVDNNYFNFRALRKLKGLVNGKCPNSGDYPRSENFRFIYDPQKPLGEETEQTVSAGEAVTLNFSLPDGSNRYKWELNGKEVPLSGGKEYSFTVDSEQAGLYRCLVTNPHLPELTIKSRDRLVFLKKDGNRAPTDFALSNTNMPSNTFRWAVIGDFSGEDPDGDQLYYRLVGDLDGQCSSFRITDGKTLVASEELFNHYFIQEYRIQVEAYDIYGGRFQKEIVITRGQSGSVKPPANFFLKSTYIEENKVGRIDSIKLTGVAEGAYTLRLPDYKDNSFFEIKDSGLYTKVGLNHEEQEFYFVRLEAVSSDGLLRLSRDYKITATDVNDPAKELIITKTTIEVGKPKGTFVGVLVATDEDAGDIDFKYTLADSEDFVLMNKNQILSKRKFNATDLGDKTITVNVKDPHGAKRDFNLTLKVIEKPAPEGSRVELDNSLIKENKTGKVGTLNVNRDGVFSYKLVGGEGSQHNDRFEIQGDELRLTKASDYESEQVLSVRIKATGPETLEQSLSVSLTNVNEAPETLGLDNFQIKTTDKAETVLAKLILKDPDGDSGTFKLEDKHDASYFRVEGDRLLLAKKADKQTFVISLVGSDGEFSVKKEFVLVSDFSTGGTEKLEARIFTWSDFSLSAGQSLSLGAETNSDGAITYQLLTGAEFATLEGNTLKAVKEGTITLKATVSATEKYSGTSSTITVKILAEGAKQTAVIADWEDFSLLVGDHFTLGAYSDSDARITYELVSGAEYVSLSANKIEALKAGTATIKAFVAESESFLSAEKTITVTVRAKPELLPAVISNFENNSFPLSQGTFTLGAYSNSDAKVMYEIIAGNEFVSINGSLVTIKQAGTVKIRAYVEATDRYMAEEKAGSFRIVADGERVPITITGLEDLNINEDDTAFALQGRSESPAKVEYELLQGSEVVELDGPVLTPKKAGLATVKAYVKASGLYDAAETTFVVRVNSVMDVNFGENDLVLYPNPVEETLRIRVGSIRGETVVRIFNLLGTEVYNVSHKISDSELVMDLSDLPSGTYTVVLAGQTPEVVGRFNKR</sequence>
<evidence type="ECO:0000256" key="3">
    <source>
        <dbReference type="SAM" id="SignalP"/>
    </source>
</evidence>
<accession>A0AAU9CR00</accession>
<dbReference type="Proteomes" id="UP001348817">
    <property type="component" value="Chromosome"/>
</dbReference>
<name>A0AAU9CR00_9BACT</name>
<dbReference type="Pfam" id="PF18962">
    <property type="entry name" value="Por_Secre_tail"/>
    <property type="match status" value="1"/>
</dbReference>
<keyword evidence="2" id="KW-0472">Membrane</keyword>
<keyword evidence="7" id="KW-1185">Reference proteome</keyword>
<dbReference type="InterPro" id="IPR013783">
    <property type="entry name" value="Ig-like_fold"/>
</dbReference>
<keyword evidence="2" id="KW-1133">Transmembrane helix</keyword>
<reference evidence="6 7" key="1">
    <citation type="submission" date="2021-12" db="EMBL/GenBank/DDBJ databases">
        <title>Genome sequencing of bacteria with rrn-lacking chromosome and rrn-plasmid.</title>
        <authorList>
            <person name="Anda M."/>
            <person name="Iwasaki W."/>
        </authorList>
    </citation>
    <scope>NUCLEOTIDE SEQUENCE [LARGE SCALE GENOMIC DNA]</scope>
    <source>
        <strain evidence="6 7">DSM 100852</strain>
    </source>
</reference>
<dbReference type="InterPro" id="IPR002126">
    <property type="entry name" value="Cadherin-like_dom"/>
</dbReference>
<dbReference type="InterPro" id="IPR026444">
    <property type="entry name" value="Secre_tail"/>
</dbReference>
<dbReference type="GO" id="GO:0007156">
    <property type="term" value="P:homophilic cell adhesion via plasma membrane adhesion molecules"/>
    <property type="evidence" value="ECO:0007669"/>
    <property type="project" value="InterPro"/>
</dbReference>
<dbReference type="Gene3D" id="2.60.40.10">
    <property type="entry name" value="Immunoglobulins"/>
    <property type="match status" value="1"/>
</dbReference>
<dbReference type="RefSeq" id="WP_338393096.1">
    <property type="nucleotide sequence ID" value="NZ_AP025314.1"/>
</dbReference>
<evidence type="ECO:0000313" key="6">
    <source>
        <dbReference type="EMBL" id="BDD07792.1"/>
    </source>
</evidence>
<dbReference type="PANTHER" id="PTHR24026">
    <property type="entry name" value="FAT ATYPICAL CADHERIN-RELATED"/>
    <property type="match status" value="1"/>
</dbReference>
<keyword evidence="1" id="KW-0812">Transmembrane</keyword>
<feature type="domain" description="Cadherin" evidence="4">
    <location>
        <begin position="658"/>
        <end position="760"/>
    </location>
</feature>
<dbReference type="GO" id="GO:0005886">
    <property type="term" value="C:plasma membrane"/>
    <property type="evidence" value="ECO:0007669"/>
    <property type="project" value="UniProtKB-SubCell"/>
</dbReference>